<dbReference type="OrthoDB" id="1112626at2"/>
<accession>A0A0M9VGM8</accession>
<keyword evidence="2" id="KW-1185">Reference proteome</keyword>
<name>A0A0M9VGM8_9FLAO</name>
<dbReference type="PATRIC" id="fig|1202724.3.peg.35"/>
<comment type="caution">
    <text evidence="1">The sequence shown here is derived from an EMBL/GenBank/DDBJ whole genome shotgun (WGS) entry which is preliminary data.</text>
</comment>
<reference evidence="1 2" key="1">
    <citation type="submission" date="2015-08" db="EMBL/GenBank/DDBJ databases">
        <title>Whole genome sequence of Flavobacterium akiainvivens IK-1T, from decaying Wikstroemia oahuensis, an endemic Hawaiian shrub.</title>
        <authorList>
            <person name="Wan X."/>
            <person name="Hou S."/>
            <person name="Saito J."/>
            <person name="Donachie S."/>
        </authorList>
    </citation>
    <scope>NUCLEOTIDE SEQUENCE [LARGE SCALE GENOMIC DNA]</scope>
    <source>
        <strain evidence="1 2">IK-1</strain>
    </source>
</reference>
<gene>
    <name evidence="1" type="ORF">AM493_00220</name>
</gene>
<dbReference type="Proteomes" id="UP000037755">
    <property type="component" value="Unassembled WGS sequence"/>
</dbReference>
<dbReference type="SUPFAM" id="SSF159501">
    <property type="entry name" value="EreA/ChaN-like"/>
    <property type="match status" value="1"/>
</dbReference>
<protein>
    <recommendedName>
        <fullName evidence="3">Erythromycin esterase</fullName>
    </recommendedName>
</protein>
<evidence type="ECO:0000313" key="1">
    <source>
        <dbReference type="EMBL" id="KOS04639.1"/>
    </source>
</evidence>
<proteinExistence type="predicted"/>
<dbReference type="AlphaFoldDB" id="A0A0M9VGM8"/>
<evidence type="ECO:0008006" key="3">
    <source>
        <dbReference type="Google" id="ProtNLM"/>
    </source>
</evidence>
<dbReference type="STRING" id="1202724.AM493_00220"/>
<evidence type="ECO:0000313" key="2">
    <source>
        <dbReference type="Proteomes" id="UP000037755"/>
    </source>
</evidence>
<sequence length="414" mass="47618">MKKATILFLLHAVLVFAQDKEKYLSQHKNVLDASYTLPEPKARIIGFGAYHGSAKTEDAEVFILQSLLKQQGVDYYFAETDISIAHYFNLYLSTGDEALLKDLIIHYGTRVPQERTVNVLEKWKRIKALNDKLPKNKKITVLGPDIIVSYKYTYRHLLSLIKNTKNWPLAQELQKTVDVDTTDYSAKYDSFSAKQLKDFVADYEADPAKYNKLIKDKKMFAYIISNIKTRQQKEFNREKELYENYLKLRDMYSIKGKTQFFRLGFFHIMKHKEGNNASFFSILIDNGIYKKQEVVTVMGYFTKSEVIWDDIFDDNGKYLRSTTEGDFGIGDAPNEYFKGIEALKKELVDDCTIYRLNAPGSPYNTAKCTDMIEVVYDPPQKADYGTACTADFIDYAVLIGNSPASISVYTIMQP</sequence>
<dbReference type="EMBL" id="LIYD01000005">
    <property type="protein sequence ID" value="KOS04639.1"/>
    <property type="molecule type" value="Genomic_DNA"/>
</dbReference>
<organism evidence="1 2">
    <name type="scientific">Flavobacterium akiainvivens</name>
    <dbReference type="NCBI Taxonomy" id="1202724"/>
    <lineage>
        <taxon>Bacteria</taxon>
        <taxon>Pseudomonadati</taxon>
        <taxon>Bacteroidota</taxon>
        <taxon>Flavobacteriia</taxon>
        <taxon>Flavobacteriales</taxon>
        <taxon>Flavobacteriaceae</taxon>
        <taxon>Flavobacterium</taxon>
    </lineage>
</organism>
<dbReference type="RefSeq" id="WP_054405619.1">
    <property type="nucleotide sequence ID" value="NZ_FOYA01000012.1"/>
</dbReference>